<dbReference type="Pfam" id="PF17387">
    <property type="entry name" value="Glyco_hydro_59M"/>
    <property type="match status" value="1"/>
</dbReference>
<dbReference type="InterPro" id="IPR035394">
    <property type="entry name" value="Glyco_hydro_59_dom"/>
</dbReference>
<evidence type="ECO:0000259" key="8">
    <source>
        <dbReference type="Pfam" id="PF21708"/>
    </source>
</evidence>
<dbReference type="PRINTS" id="PR00850">
    <property type="entry name" value="GLHYDRLASE59"/>
</dbReference>
<evidence type="ECO:0000259" key="7">
    <source>
        <dbReference type="Pfam" id="PF17387"/>
    </source>
</evidence>
<dbReference type="GO" id="GO:0016020">
    <property type="term" value="C:membrane"/>
    <property type="evidence" value="ECO:0007669"/>
    <property type="project" value="GOC"/>
</dbReference>
<keyword evidence="5" id="KW-0326">Glycosidase</keyword>
<dbReference type="InterPro" id="IPR049161">
    <property type="entry name" value="GH59_cat"/>
</dbReference>
<evidence type="ECO:0000259" key="6">
    <source>
        <dbReference type="Pfam" id="PF02057"/>
    </source>
</evidence>
<feature type="domain" description="Glycosyl hydrolase family 59 central" evidence="7">
    <location>
        <begin position="57"/>
        <end position="176"/>
    </location>
</feature>
<dbReference type="Pfam" id="PF21708">
    <property type="entry name" value="Glyco_hydro_59_C"/>
    <property type="match status" value="1"/>
</dbReference>
<keyword evidence="3" id="KW-1015">Disulfide bond</keyword>
<dbReference type="PANTHER" id="PTHR15172">
    <property type="entry name" value="GALACTOCEREBROSIDASE"/>
    <property type="match status" value="1"/>
</dbReference>
<proteinExistence type="predicted"/>
<comment type="caution">
    <text evidence="9">The sequence shown here is derived from an EMBL/GenBank/DDBJ whole genome shotgun (WGS) entry which is preliminary data.</text>
</comment>
<name>A0AA35STZ7_GEOBA</name>
<dbReference type="GO" id="GO:0004336">
    <property type="term" value="F:galactosylceramidase activity"/>
    <property type="evidence" value="ECO:0007669"/>
    <property type="project" value="InterPro"/>
</dbReference>
<evidence type="ECO:0000256" key="3">
    <source>
        <dbReference type="ARBA" id="ARBA00023157"/>
    </source>
</evidence>
<evidence type="ECO:0000256" key="4">
    <source>
        <dbReference type="ARBA" id="ARBA00023180"/>
    </source>
</evidence>
<keyword evidence="1" id="KW-0732">Signal</keyword>
<evidence type="ECO:0000256" key="1">
    <source>
        <dbReference type="ARBA" id="ARBA00022729"/>
    </source>
</evidence>
<keyword evidence="10" id="KW-1185">Reference proteome</keyword>
<feature type="domain" description="Glycosyl hydrolase family 59 C-terminal lectin" evidence="8">
    <location>
        <begin position="212"/>
        <end position="383"/>
    </location>
</feature>
<dbReference type="InterPro" id="IPR001286">
    <property type="entry name" value="Glyco_hydro_59"/>
</dbReference>
<dbReference type="AlphaFoldDB" id="A0AA35STZ7"/>
<dbReference type="InterPro" id="IPR049162">
    <property type="entry name" value="GH59_C"/>
</dbReference>
<dbReference type="EMBL" id="CASHTH010002813">
    <property type="protein sequence ID" value="CAI8035629.1"/>
    <property type="molecule type" value="Genomic_DNA"/>
</dbReference>
<keyword evidence="2" id="KW-0378">Hydrolase</keyword>
<evidence type="ECO:0000256" key="2">
    <source>
        <dbReference type="ARBA" id="ARBA00022801"/>
    </source>
</evidence>
<organism evidence="9 10">
    <name type="scientific">Geodia barretti</name>
    <name type="common">Barrett's horny sponge</name>
    <dbReference type="NCBI Taxonomy" id="519541"/>
    <lineage>
        <taxon>Eukaryota</taxon>
        <taxon>Metazoa</taxon>
        <taxon>Porifera</taxon>
        <taxon>Demospongiae</taxon>
        <taxon>Heteroscleromorpha</taxon>
        <taxon>Tetractinellida</taxon>
        <taxon>Astrophorina</taxon>
        <taxon>Geodiidae</taxon>
        <taxon>Geodia</taxon>
    </lineage>
</organism>
<dbReference type="Proteomes" id="UP001174909">
    <property type="component" value="Unassembled WGS sequence"/>
</dbReference>
<evidence type="ECO:0000256" key="5">
    <source>
        <dbReference type="ARBA" id="ARBA00023295"/>
    </source>
</evidence>
<evidence type="ECO:0000313" key="10">
    <source>
        <dbReference type="Proteomes" id="UP001174909"/>
    </source>
</evidence>
<feature type="domain" description="Glycosyl hydrolase family 59 catalytic" evidence="6">
    <location>
        <begin position="1"/>
        <end position="49"/>
    </location>
</feature>
<gene>
    <name evidence="9" type="ORF">GBAR_LOCUS19964</name>
</gene>
<sequence>MTSTISWNLIASYYSGLPYFRDGLMTATEPWSGHYEVMGPIWIAAHTTQFSEIGYYYLKQGYGAGHLASGGSYVTLYDPKTNDFSIIIETMSHNHSVCIRPSLPDYTVAPQDATFVLNGVLAGVDELNQWTTYLEYGTGDTSEYFLDSGTVTVNGGKFTVFLPVDTVMTLSTLTGQKKGSYSGVPPSAPFPVPHYDTFDGYPDNGEAKYFADQSGVFEILPTSDPAVGKVMAQVVPERPITWCDDANQPNTLIGNITWTDVFAEVSVLLEGEGTAVFLAARMSQGGCGVAKATGVFLWLDSTGFYNITTDLAGKEQVVSEKFAVSLQTWYSLVITTQGDSVFVAIQGGGSVTSNKVTVKAQSGYVAMGTGGFYSAQFDNFAILTAS</sequence>
<dbReference type="Gene3D" id="2.60.120.560">
    <property type="entry name" value="Exo-inulinase, domain 1"/>
    <property type="match status" value="1"/>
</dbReference>
<dbReference type="GO" id="GO:0005764">
    <property type="term" value="C:lysosome"/>
    <property type="evidence" value="ECO:0007669"/>
    <property type="project" value="TreeGrafter"/>
</dbReference>
<dbReference type="GO" id="GO:0006683">
    <property type="term" value="P:galactosylceramide catabolic process"/>
    <property type="evidence" value="ECO:0007669"/>
    <property type="project" value="InterPro"/>
</dbReference>
<keyword evidence="4" id="KW-0325">Glycoprotein</keyword>
<accession>A0AA35STZ7</accession>
<dbReference type="Pfam" id="PF02057">
    <property type="entry name" value="Glyco_hydro_59"/>
    <property type="match status" value="1"/>
</dbReference>
<reference evidence="9" key="1">
    <citation type="submission" date="2023-03" db="EMBL/GenBank/DDBJ databases">
        <authorList>
            <person name="Steffen K."/>
            <person name="Cardenas P."/>
        </authorList>
    </citation>
    <scope>NUCLEOTIDE SEQUENCE</scope>
</reference>
<dbReference type="Gene3D" id="3.20.20.80">
    <property type="entry name" value="Glycosidases"/>
    <property type="match status" value="1"/>
</dbReference>
<evidence type="ECO:0000313" key="9">
    <source>
        <dbReference type="EMBL" id="CAI8035629.1"/>
    </source>
</evidence>
<protein>
    <submittedName>
        <fullName evidence="9">Galactocerebrosidase</fullName>
    </submittedName>
</protein>
<dbReference type="PANTHER" id="PTHR15172:SF1">
    <property type="entry name" value="GALACTOCEREBROSIDASE"/>
    <property type="match status" value="1"/>
</dbReference>